<evidence type="ECO:0008006" key="4">
    <source>
        <dbReference type="Google" id="ProtNLM"/>
    </source>
</evidence>
<organism evidence="2 3">
    <name type="scientific">Exserohilum turcicum (strain 28A)</name>
    <name type="common">Northern leaf blight fungus</name>
    <name type="synonym">Setosphaeria turcica</name>
    <dbReference type="NCBI Taxonomy" id="671987"/>
    <lineage>
        <taxon>Eukaryota</taxon>
        <taxon>Fungi</taxon>
        <taxon>Dikarya</taxon>
        <taxon>Ascomycota</taxon>
        <taxon>Pezizomycotina</taxon>
        <taxon>Dothideomycetes</taxon>
        <taxon>Pleosporomycetidae</taxon>
        <taxon>Pleosporales</taxon>
        <taxon>Pleosporineae</taxon>
        <taxon>Pleosporaceae</taxon>
        <taxon>Exserohilum</taxon>
    </lineage>
</organism>
<dbReference type="EMBL" id="KB908482">
    <property type="protein sequence ID" value="EOA90793.1"/>
    <property type="molecule type" value="Genomic_DNA"/>
</dbReference>
<accession>R0KD08</accession>
<feature type="transmembrane region" description="Helical" evidence="1">
    <location>
        <begin position="53"/>
        <end position="71"/>
    </location>
</feature>
<sequence>MGFGGAALKFGSTALYALEFCCAAIILGIYSYFLAVQADRDVHIPVWQQAVEGLSGAVVLYTMLAVLLTCCIGGKTIFAILGILFDILCCGAMIAIAVLTRDGASKCSGNVQTPLGNGPARSKEGFGSNGRGDQITYSASLGTICKLNTACFAVAIIAAVLFLLSALLQVLLMRHHKKEKRFGPGPSNGYTKGSGMKFWQRRKANRTTGSRDPEVAAVPASSGGLAAPAAAHDYRPSNDTAYTGSTVAAPNTGYDNHKPAGSGYHTAPTGSYPINGGTATYGNSATNY</sequence>
<feature type="transmembrane region" description="Helical" evidence="1">
    <location>
        <begin position="12"/>
        <end position="33"/>
    </location>
</feature>
<evidence type="ECO:0000256" key="1">
    <source>
        <dbReference type="SAM" id="Phobius"/>
    </source>
</evidence>
<name>R0KD08_EXST2</name>
<dbReference type="GeneID" id="19399900"/>
<feature type="transmembrane region" description="Helical" evidence="1">
    <location>
        <begin position="78"/>
        <end position="99"/>
    </location>
</feature>
<dbReference type="AlphaFoldDB" id="R0KD08"/>
<dbReference type="OrthoDB" id="5342507at2759"/>
<dbReference type="HOGENOM" id="CLU_057540_1_0_1"/>
<reference evidence="2 3" key="1">
    <citation type="journal article" date="2012" name="PLoS Pathog.">
        <title>Diverse lifestyles and strategies of plant pathogenesis encoded in the genomes of eighteen Dothideomycetes fungi.</title>
        <authorList>
            <person name="Ohm R.A."/>
            <person name="Feau N."/>
            <person name="Henrissat B."/>
            <person name="Schoch C.L."/>
            <person name="Horwitz B.A."/>
            <person name="Barry K.W."/>
            <person name="Condon B.J."/>
            <person name="Copeland A.C."/>
            <person name="Dhillon B."/>
            <person name="Glaser F."/>
            <person name="Hesse C.N."/>
            <person name="Kosti I."/>
            <person name="LaButti K."/>
            <person name="Lindquist E.A."/>
            <person name="Lucas S."/>
            <person name="Salamov A.A."/>
            <person name="Bradshaw R.E."/>
            <person name="Ciuffetti L."/>
            <person name="Hamelin R.C."/>
            <person name="Kema G.H.J."/>
            <person name="Lawrence C."/>
            <person name="Scott J.A."/>
            <person name="Spatafora J.W."/>
            <person name="Turgeon B.G."/>
            <person name="de Wit P.J.G.M."/>
            <person name="Zhong S."/>
            <person name="Goodwin S.B."/>
            <person name="Grigoriev I.V."/>
        </authorList>
    </citation>
    <scope>NUCLEOTIDE SEQUENCE [LARGE SCALE GENOMIC DNA]</scope>
    <source>
        <strain evidence="3">28A</strain>
    </source>
</reference>
<keyword evidence="3" id="KW-1185">Reference proteome</keyword>
<reference evidence="2 3" key="2">
    <citation type="journal article" date="2013" name="PLoS Genet.">
        <title>Comparative genome structure, secondary metabolite, and effector coding capacity across Cochliobolus pathogens.</title>
        <authorList>
            <person name="Condon B.J."/>
            <person name="Leng Y."/>
            <person name="Wu D."/>
            <person name="Bushley K.E."/>
            <person name="Ohm R.A."/>
            <person name="Otillar R."/>
            <person name="Martin J."/>
            <person name="Schackwitz W."/>
            <person name="Grimwood J."/>
            <person name="MohdZainudin N."/>
            <person name="Xue C."/>
            <person name="Wang R."/>
            <person name="Manning V.A."/>
            <person name="Dhillon B."/>
            <person name="Tu Z.J."/>
            <person name="Steffenson B.J."/>
            <person name="Salamov A."/>
            <person name="Sun H."/>
            <person name="Lowry S."/>
            <person name="LaButti K."/>
            <person name="Han J."/>
            <person name="Copeland A."/>
            <person name="Lindquist E."/>
            <person name="Barry K."/>
            <person name="Schmutz J."/>
            <person name="Baker S.E."/>
            <person name="Ciuffetti L.M."/>
            <person name="Grigoriev I.V."/>
            <person name="Zhong S."/>
            <person name="Turgeon B.G."/>
        </authorList>
    </citation>
    <scope>NUCLEOTIDE SEQUENCE [LARGE SCALE GENOMIC DNA]</scope>
    <source>
        <strain evidence="3">28A</strain>
    </source>
</reference>
<dbReference type="eggNOG" id="ENOG502SP9C">
    <property type="taxonomic scope" value="Eukaryota"/>
</dbReference>
<dbReference type="Proteomes" id="UP000016935">
    <property type="component" value="Unassembled WGS sequence"/>
</dbReference>
<dbReference type="RefSeq" id="XP_008021537.1">
    <property type="nucleotide sequence ID" value="XM_008023346.1"/>
</dbReference>
<gene>
    <name evidence="2" type="ORF">SETTUDRAFT_166685</name>
</gene>
<protein>
    <recommendedName>
        <fullName evidence="4">MARVEL domain-containing protein</fullName>
    </recommendedName>
</protein>
<keyword evidence="1" id="KW-0472">Membrane</keyword>
<evidence type="ECO:0000313" key="2">
    <source>
        <dbReference type="EMBL" id="EOA90793.1"/>
    </source>
</evidence>
<feature type="transmembrane region" description="Helical" evidence="1">
    <location>
        <begin position="147"/>
        <end position="172"/>
    </location>
</feature>
<keyword evidence="1" id="KW-1133">Transmembrane helix</keyword>
<evidence type="ECO:0000313" key="3">
    <source>
        <dbReference type="Proteomes" id="UP000016935"/>
    </source>
</evidence>
<keyword evidence="1" id="KW-0812">Transmembrane</keyword>
<proteinExistence type="predicted"/>